<proteinExistence type="predicted"/>
<dbReference type="EMBL" id="QFFF01000001">
    <property type="protein sequence ID" value="PWG03863.1"/>
    <property type="molecule type" value="Genomic_DNA"/>
</dbReference>
<keyword evidence="7 9" id="KW-0472">Membrane</keyword>
<dbReference type="PANTHER" id="PTHR32507:SF0">
    <property type="entry name" value="NA(+)_H(+) ANTIPORTER 2-RELATED"/>
    <property type="match status" value="1"/>
</dbReference>
<feature type="transmembrane region" description="Helical" evidence="9">
    <location>
        <begin position="298"/>
        <end position="320"/>
    </location>
</feature>
<feature type="transmembrane region" description="Helical" evidence="9">
    <location>
        <begin position="113"/>
        <end position="132"/>
    </location>
</feature>
<evidence type="ECO:0000256" key="9">
    <source>
        <dbReference type="SAM" id="Phobius"/>
    </source>
</evidence>
<dbReference type="InterPro" id="IPR036291">
    <property type="entry name" value="NAD(P)-bd_dom_sf"/>
</dbReference>
<feature type="transmembrane region" description="Helical" evidence="9">
    <location>
        <begin position="178"/>
        <end position="204"/>
    </location>
</feature>
<evidence type="ECO:0000256" key="5">
    <source>
        <dbReference type="ARBA" id="ARBA00022989"/>
    </source>
</evidence>
<keyword evidence="4 9" id="KW-0812">Transmembrane</keyword>
<feature type="transmembrane region" description="Helical" evidence="9">
    <location>
        <begin position="329"/>
        <end position="350"/>
    </location>
</feature>
<feature type="transmembrane region" description="Helical" evidence="9">
    <location>
        <begin position="242"/>
        <end position="258"/>
    </location>
</feature>
<organism evidence="12 13">
    <name type="scientific">Allosphingosinicella humi</name>
    <dbReference type="NCBI Taxonomy" id="2068657"/>
    <lineage>
        <taxon>Bacteria</taxon>
        <taxon>Pseudomonadati</taxon>
        <taxon>Pseudomonadota</taxon>
        <taxon>Alphaproteobacteria</taxon>
        <taxon>Sphingomonadales</taxon>
        <taxon>Sphingomonadaceae</taxon>
        <taxon>Allosphingosinicella</taxon>
    </lineage>
</organism>
<evidence type="ECO:0000256" key="3">
    <source>
        <dbReference type="ARBA" id="ARBA00022449"/>
    </source>
</evidence>
<keyword evidence="6" id="KW-0406">Ion transport</keyword>
<feature type="transmembrane region" description="Helical" evidence="9">
    <location>
        <begin position="85"/>
        <end position="107"/>
    </location>
</feature>
<feature type="region of interest" description="Disordered" evidence="8">
    <location>
        <begin position="584"/>
        <end position="606"/>
    </location>
</feature>
<feature type="domain" description="Cation/H+ exchanger transmembrane" evidence="10">
    <location>
        <begin position="18"/>
        <end position="385"/>
    </location>
</feature>
<keyword evidence="2" id="KW-0813">Transport</keyword>
<reference evidence="12 13" key="1">
    <citation type="submission" date="2018-05" db="EMBL/GenBank/DDBJ databases">
        <title>Genome of Sphingosinicella humi QZX222.</title>
        <authorList>
            <person name="Qiao Z."/>
            <person name="Wang G."/>
        </authorList>
    </citation>
    <scope>NUCLEOTIDE SEQUENCE [LARGE SCALE GENOMIC DNA]</scope>
    <source>
        <strain evidence="12 13">QZX222</strain>
    </source>
</reference>
<dbReference type="AlphaFoldDB" id="A0A2U2J693"/>
<evidence type="ECO:0000256" key="1">
    <source>
        <dbReference type="ARBA" id="ARBA00004651"/>
    </source>
</evidence>
<dbReference type="Proteomes" id="UP000245916">
    <property type="component" value="Unassembled WGS sequence"/>
</dbReference>
<dbReference type="Gene3D" id="3.40.50.720">
    <property type="entry name" value="NAD(P)-binding Rossmann-like Domain"/>
    <property type="match status" value="1"/>
</dbReference>
<name>A0A2U2J693_9SPHN</name>
<dbReference type="Pfam" id="PF00999">
    <property type="entry name" value="Na_H_Exchanger"/>
    <property type="match status" value="1"/>
</dbReference>
<evidence type="ECO:0000256" key="6">
    <source>
        <dbReference type="ARBA" id="ARBA00023065"/>
    </source>
</evidence>
<evidence type="ECO:0000256" key="4">
    <source>
        <dbReference type="ARBA" id="ARBA00022692"/>
    </source>
</evidence>
<dbReference type="GO" id="GO:0015297">
    <property type="term" value="F:antiporter activity"/>
    <property type="evidence" value="ECO:0007669"/>
    <property type="project" value="UniProtKB-KW"/>
</dbReference>
<keyword evidence="13" id="KW-1185">Reference proteome</keyword>
<feature type="transmembrane region" description="Helical" evidence="9">
    <location>
        <begin position="153"/>
        <end position="172"/>
    </location>
</feature>
<feature type="compositionally biased region" description="Low complexity" evidence="8">
    <location>
        <begin position="596"/>
        <end position="606"/>
    </location>
</feature>
<gene>
    <name evidence="12" type="ORF">DF286_05605</name>
</gene>
<feature type="transmembrane region" description="Helical" evidence="9">
    <location>
        <begin position="270"/>
        <end position="286"/>
    </location>
</feature>
<feature type="transmembrane region" description="Helical" evidence="9">
    <location>
        <begin position="216"/>
        <end position="236"/>
    </location>
</feature>
<evidence type="ECO:0000259" key="10">
    <source>
        <dbReference type="Pfam" id="PF00999"/>
    </source>
</evidence>
<dbReference type="Pfam" id="PF02254">
    <property type="entry name" value="TrkA_N"/>
    <property type="match status" value="1"/>
</dbReference>
<feature type="transmembrane region" description="Helical" evidence="9">
    <location>
        <begin position="26"/>
        <end position="44"/>
    </location>
</feature>
<feature type="domain" description="RCK N-terminal" evidence="11">
    <location>
        <begin position="399"/>
        <end position="479"/>
    </location>
</feature>
<sequence length="606" mass="65042">MMVKIALIGVLGVGAQWIAWRTGRPAIALMLLTGLIAGPVLGIIDPERDFGALQEPIIKLAVAVILFDGGLSLNFRELRHHAGPAVLRLVILGVPIGWALGTAAAYYGAGLSLPVSALFGGILVVTGPTVIGPMLRTLRIGQRPANILKWEGIVNDPIGALLAVFIFAYITYQGEQVSVGAIALDVALSSLLAGLIGFGLGYAITWLFPRGFVPEFLKAPVLLVFVIGGFIVADLIQHETGLVTVTVMGITLANRPIYSFQALRRFKEDLGVLLVSGVFIILPATLDWETLRAFEARFLVFLILLLFVVRPVTVLVSLFLSKVPWRERLFIAWIAPRGVVAVAITGLFALRLTEFGVADADALIPLSFGVVVATIFAHGFTAQKLAEHLGIDQGPGRGVLLIGANSWTIAFGRILKQLEIPVTVADTSKLALRTARRAELDVYRGDILDEVTQDHIDMKQFQQLVAATDNDAYNALVCADLGPELGFEAVSQIGADQERGPVRGRVLMPGGPSIEELVTRQAAGWQFSRTRLSEEFGLKDHLAARPEGAESLAVLKPSGRLLFFSTDARPVTEAGDTVISYVPPEKAAQRREKKAAQAAARPAATS</sequence>
<dbReference type="InterPro" id="IPR006153">
    <property type="entry name" value="Cation/H_exchanger_TM"/>
</dbReference>
<protein>
    <submittedName>
        <fullName evidence="12">Sodium:proton antiporter</fullName>
    </submittedName>
</protein>
<keyword evidence="3" id="KW-0050">Antiport</keyword>
<evidence type="ECO:0000256" key="2">
    <source>
        <dbReference type="ARBA" id="ARBA00022448"/>
    </source>
</evidence>
<comment type="subcellular location">
    <subcellularLocation>
        <location evidence="1">Cell membrane</location>
        <topology evidence="1">Multi-pass membrane protein</topology>
    </subcellularLocation>
</comment>
<dbReference type="OrthoDB" id="570124at2"/>
<dbReference type="GO" id="GO:1902600">
    <property type="term" value="P:proton transmembrane transport"/>
    <property type="evidence" value="ECO:0007669"/>
    <property type="project" value="InterPro"/>
</dbReference>
<dbReference type="GO" id="GO:0006813">
    <property type="term" value="P:potassium ion transport"/>
    <property type="evidence" value="ECO:0007669"/>
    <property type="project" value="InterPro"/>
</dbReference>
<dbReference type="PANTHER" id="PTHR32507">
    <property type="entry name" value="NA(+)/H(+) ANTIPORTER 1"/>
    <property type="match status" value="1"/>
</dbReference>
<keyword evidence="5 9" id="KW-1133">Transmembrane helix</keyword>
<accession>A0A2U2J693</accession>
<evidence type="ECO:0000256" key="8">
    <source>
        <dbReference type="SAM" id="MobiDB-lite"/>
    </source>
</evidence>
<evidence type="ECO:0000313" key="12">
    <source>
        <dbReference type="EMBL" id="PWG03863.1"/>
    </source>
</evidence>
<evidence type="ECO:0000256" key="7">
    <source>
        <dbReference type="ARBA" id="ARBA00023136"/>
    </source>
</evidence>
<dbReference type="SUPFAM" id="SSF51735">
    <property type="entry name" value="NAD(P)-binding Rossmann-fold domains"/>
    <property type="match status" value="1"/>
</dbReference>
<comment type="caution">
    <text evidence="12">The sequence shown here is derived from an EMBL/GenBank/DDBJ whole genome shotgun (WGS) entry which is preliminary data.</text>
</comment>
<evidence type="ECO:0000259" key="11">
    <source>
        <dbReference type="Pfam" id="PF02254"/>
    </source>
</evidence>
<feature type="transmembrane region" description="Helical" evidence="9">
    <location>
        <begin position="362"/>
        <end position="380"/>
    </location>
</feature>
<dbReference type="InterPro" id="IPR003148">
    <property type="entry name" value="RCK_N"/>
</dbReference>
<dbReference type="GO" id="GO:0005886">
    <property type="term" value="C:plasma membrane"/>
    <property type="evidence" value="ECO:0007669"/>
    <property type="project" value="UniProtKB-SubCell"/>
</dbReference>
<evidence type="ECO:0000313" key="13">
    <source>
        <dbReference type="Proteomes" id="UP000245916"/>
    </source>
</evidence>